<dbReference type="InterPro" id="IPR030392">
    <property type="entry name" value="S74_ICA"/>
</dbReference>
<dbReference type="Proteomes" id="UP000663629">
    <property type="component" value="Chromosome 2"/>
</dbReference>
<evidence type="ECO:0000313" key="3">
    <source>
        <dbReference type="Proteomes" id="UP000663629"/>
    </source>
</evidence>
<name>A0ABX7JP39_9RHOB</name>
<dbReference type="RefSeq" id="WP_205295709.1">
    <property type="nucleotide sequence ID" value="NZ_CP070371.1"/>
</dbReference>
<dbReference type="InterPro" id="IPR036388">
    <property type="entry name" value="WH-like_DNA-bd_sf"/>
</dbReference>
<evidence type="ECO:0000313" key="2">
    <source>
        <dbReference type="EMBL" id="QRZ14739.1"/>
    </source>
</evidence>
<dbReference type="CDD" id="cd10144">
    <property type="entry name" value="Peptidase_S74_CIMCD"/>
    <property type="match status" value="1"/>
</dbReference>
<organism evidence="2 3">
    <name type="scientific">Paracoccus methylovorus</name>
    <dbReference type="NCBI Taxonomy" id="2812658"/>
    <lineage>
        <taxon>Bacteria</taxon>
        <taxon>Pseudomonadati</taxon>
        <taxon>Pseudomonadota</taxon>
        <taxon>Alphaproteobacteria</taxon>
        <taxon>Rhodobacterales</taxon>
        <taxon>Paracoccaceae</taxon>
        <taxon>Paracoccus</taxon>
    </lineage>
</organism>
<accession>A0ABX7JP39</accession>
<feature type="domain" description="Peptidase S74" evidence="1">
    <location>
        <begin position="692"/>
        <end position="807"/>
    </location>
</feature>
<dbReference type="Gene3D" id="2.160.20.10">
    <property type="entry name" value="Single-stranded right-handed beta-helix, Pectin lyase-like"/>
    <property type="match status" value="1"/>
</dbReference>
<dbReference type="PROSITE" id="PS51688">
    <property type="entry name" value="ICA"/>
    <property type="match status" value="1"/>
</dbReference>
<sequence length="807" mass="86112">MTVENSKNKSGPFNVTGTSGTYPREFLLLDAAHLRVIRVRGGQETDLTSGVSHTGIGTADGTVTVSSGIQAGDQIYLLRAVPNLQRSDYNAQGRVRTDQVENDFDLTVMQIQDVREVQSRALTLPVSSEVGGEDAMAAALAAPEYAAIAQQAALAARAMQFTSRQALADALTGAAIVSGQLVAVNGVTAIIDPAMTGYASALHDLGVDGVRLAGDVIYARWWTAGVEGDASAAITAANAYANARYGAAGQAVTLVLEGTLYIANQITLGTTGAGAQKAFNIDAKQAIFRVMAGGNLEATGEIEAIRIVNCMRSTLEFAQIQCYHRCGGISLERCINSIFTNVHIEKFFWRGFWIKGARSTPAAPTSAGLIVTGVTGEEWLNGDPEFADGANFVATGILNESHDVRVVMAHVGWCGLPIHNKAGSVEFISCHPYNGNATGVGVRLHPMGFLNEGASGVNLYDMYGDNGYIIDLGGGLRIHGLQILSGGSTMTQPYVRLSREVVLNSEIANCLEQIGYFTGTYPVSMFKGVVNIAALTPDPTVPVHFTPSYEWGNKNETWRQKFTTIASGSTPDITTIKVGSSASQEIVERYIPNRPSQDSGAYTQVRYGPGYVVFQQSTSSGGDVRVSGTQRVGISCPTDGSYPLVFHAGDTDVGRFQQGGVFRPADDNAQSLGVSTYRWSQVYAGTGTINTSDEREKQDIRDLTEAERAVAVRVKSLIRAFRFSDAVALKGGDARVHFGVMAQEVAAAFTAEGLDPMVYGIVCYDAWDDQPATIDSETGEIVEPARTAGDRWGVRYDELLAFMLAVL</sequence>
<dbReference type="Pfam" id="PF13884">
    <property type="entry name" value="Peptidase_S74"/>
    <property type="match status" value="1"/>
</dbReference>
<gene>
    <name evidence="2" type="ORF">JWJ88_17390</name>
</gene>
<reference evidence="2 3" key="1">
    <citation type="submission" date="2021-02" db="EMBL/GenBank/DDBJ databases">
        <title>Paracoccus methylovroum sp.nov., a new methanol and methylamine utilizing methylotrophic denitrifer.</title>
        <authorList>
            <person name="Timsy T."/>
            <person name="Behrendt U."/>
            <person name="Ulrich A."/>
            <person name="Spanner T."/>
            <person name="Foesel B.U."/>
            <person name="Horn M.A."/>
            <person name="Kolb S."/>
        </authorList>
    </citation>
    <scope>NUCLEOTIDE SEQUENCE [LARGE SCALE GENOMIC DNA]</scope>
    <source>
        <strain evidence="2 3">H4-D09</strain>
    </source>
</reference>
<dbReference type="Gene3D" id="1.10.10.10">
    <property type="entry name" value="Winged helix-like DNA-binding domain superfamily/Winged helix DNA-binding domain"/>
    <property type="match status" value="1"/>
</dbReference>
<dbReference type="InterPro" id="IPR012334">
    <property type="entry name" value="Pectin_lyas_fold"/>
</dbReference>
<proteinExistence type="predicted"/>
<keyword evidence="3" id="KW-1185">Reference proteome</keyword>
<protein>
    <submittedName>
        <fullName evidence="2">Tail fiber domain-containing protein</fullName>
    </submittedName>
</protein>
<dbReference type="EMBL" id="CP070371">
    <property type="protein sequence ID" value="QRZ14739.1"/>
    <property type="molecule type" value="Genomic_DNA"/>
</dbReference>
<evidence type="ECO:0000259" key="1">
    <source>
        <dbReference type="PROSITE" id="PS51688"/>
    </source>
</evidence>